<protein>
    <submittedName>
        <fullName evidence="9">Tyrosine-type recombinase/integrase</fullName>
    </submittedName>
</protein>
<feature type="region of interest" description="Disordered" evidence="6">
    <location>
        <begin position="1"/>
        <end position="36"/>
    </location>
</feature>
<keyword evidence="4" id="KW-0233">DNA recombination</keyword>
<dbReference type="Proteomes" id="UP001315278">
    <property type="component" value="Unassembled WGS sequence"/>
</dbReference>
<dbReference type="InterPro" id="IPR025166">
    <property type="entry name" value="Integrase_DNA_bind_dom"/>
</dbReference>
<dbReference type="RefSeq" id="WP_212492672.1">
    <property type="nucleotide sequence ID" value="NZ_JAFCJH010000010.1"/>
</dbReference>
<gene>
    <name evidence="9" type="ORF">JQ615_11955</name>
</gene>
<feature type="domain" description="Core-binding (CB)" evidence="8">
    <location>
        <begin position="137"/>
        <end position="238"/>
    </location>
</feature>
<evidence type="ECO:0000256" key="3">
    <source>
        <dbReference type="ARBA" id="ARBA00023125"/>
    </source>
</evidence>
<dbReference type="Gene3D" id="1.10.443.10">
    <property type="entry name" value="Intergrase catalytic core"/>
    <property type="match status" value="1"/>
</dbReference>
<feature type="domain" description="Tyr recombinase" evidence="7">
    <location>
        <begin position="259"/>
        <end position="459"/>
    </location>
</feature>
<dbReference type="Pfam" id="PF00589">
    <property type="entry name" value="Phage_integrase"/>
    <property type="match status" value="1"/>
</dbReference>
<dbReference type="InterPro" id="IPR038488">
    <property type="entry name" value="Integrase_DNA-bd_sf"/>
</dbReference>
<dbReference type="SUPFAM" id="SSF56349">
    <property type="entry name" value="DNA breaking-rejoining enzymes"/>
    <property type="match status" value="1"/>
</dbReference>
<evidence type="ECO:0000313" key="9">
    <source>
        <dbReference type="EMBL" id="MBR0796103.1"/>
    </source>
</evidence>
<dbReference type="InterPro" id="IPR013762">
    <property type="entry name" value="Integrase-like_cat_sf"/>
</dbReference>
<dbReference type="PANTHER" id="PTHR30629">
    <property type="entry name" value="PROPHAGE INTEGRASE"/>
    <property type="match status" value="1"/>
</dbReference>
<dbReference type="Pfam" id="PF13356">
    <property type="entry name" value="Arm-DNA-bind_3"/>
    <property type="match status" value="1"/>
</dbReference>
<evidence type="ECO:0000256" key="4">
    <source>
        <dbReference type="ARBA" id="ARBA00023172"/>
    </source>
</evidence>
<evidence type="ECO:0000256" key="5">
    <source>
        <dbReference type="PROSITE-ProRule" id="PRU01248"/>
    </source>
</evidence>
<accession>A0ABS5FH58</accession>
<sequence length="485" mass="53554">MAEKLTTQAAEKKKPKKLAGFTIDNAKPKTNDKGKVVRTEIPDGRGLYLVVQPNGSKSWAFRFRIKGSKASKKLTLGPLAEVDSKAPPVLGHPLSSSQARALAARYREEVDRDIDPTAVRKEAKAKAKREAKDAADNTVDAAIVEFLKRYKGRKKQGLRDSTRLLTAHYLGLRPDPEKPGEWRKRTNGGVLKQWSGRPLASITKRDAITLLDRLVDSHNGVTANRTLTVLKTFFAWAVKRDMIAASPVAALDAPAEEKSREHFLTDPELAALWRAADAAGYPFGRLMQAIVLTGARRDEMREAPRSEFEFEGASVALPTGGTWQGPLWTLPEARSKNGRAHLVPLSAMALEILQKLPRVGKSSLLFTTTGETPISGLSKAKERLDAAMLAELRKTDPNYVLKKWTPHDLRRTFSSGLQRLGFPIEVIEECLNHKSGTRSGVAGVYARYRYLAEKAQAFEAWARHVDGLVNGRAVDKVIQFAEAQP</sequence>
<keyword evidence="3 5" id="KW-0238">DNA-binding</keyword>
<name>A0ABS5FH58_9BRAD</name>
<dbReference type="EMBL" id="JAFCJH010000010">
    <property type="protein sequence ID" value="MBR0796103.1"/>
    <property type="molecule type" value="Genomic_DNA"/>
</dbReference>
<dbReference type="CDD" id="cd00801">
    <property type="entry name" value="INT_P4_C"/>
    <property type="match status" value="1"/>
</dbReference>
<organism evidence="9 10">
    <name type="scientific">Bradyrhizobium jicamae</name>
    <dbReference type="NCBI Taxonomy" id="280332"/>
    <lineage>
        <taxon>Bacteria</taxon>
        <taxon>Pseudomonadati</taxon>
        <taxon>Pseudomonadota</taxon>
        <taxon>Alphaproteobacteria</taxon>
        <taxon>Hyphomicrobiales</taxon>
        <taxon>Nitrobacteraceae</taxon>
        <taxon>Bradyrhizobium</taxon>
    </lineage>
</organism>
<evidence type="ECO:0000256" key="2">
    <source>
        <dbReference type="ARBA" id="ARBA00022908"/>
    </source>
</evidence>
<dbReference type="InterPro" id="IPR011010">
    <property type="entry name" value="DNA_brk_join_enz"/>
</dbReference>
<evidence type="ECO:0000259" key="8">
    <source>
        <dbReference type="PROSITE" id="PS51900"/>
    </source>
</evidence>
<dbReference type="Gene3D" id="1.10.150.130">
    <property type="match status" value="1"/>
</dbReference>
<keyword evidence="2" id="KW-0229">DNA integration</keyword>
<dbReference type="PANTHER" id="PTHR30629:SF2">
    <property type="entry name" value="PROPHAGE INTEGRASE INTS-RELATED"/>
    <property type="match status" value="1"/>
</dbReference>
<evidence type="ECO:0000256" key="1">
    <source>
        <dbReference type="ARBA" id="ARBA00008857"/>
    </source>
</evidence>
<feature type="compositionally biased region" description="Basic and acidic residues" evidence="6">
    <location>
        <begin position="26"/>
        <end position="36"/>
    </location>
</feature>
<dbReference type="InterPro" id="IPR050808">
    <property type="entry name" value="Phage_Integrase"/>
</dbReference>
<dbReference type="Gene3D" id="3.30.160.390">
    <property type="entry name" value="Integrase, DNA-binding domain"/>
    <property type="match status" value="1"/>
</dbReference>
<dbReference type="PROSITE" id="PS51900">
    <property type="entry name" value="CB"/>
    <property type="match status" value="1"/>
</dbReference>
<proteinExistence type="inferred from homology"/>
<dbReference type="InterPro" id="IPR044068">
    <property type="entry name" value="CB"/>
</dbReference>
<dbReference type="InterPro" id="IPR002104">
    <property type="entry name" value="Integrase_catalytic"/>
</dbReference>
<reference evidence="10" key="1">
    <citation type="journal article" date="2021" name="ISME J.">
        <title>Evolutionary origin and ecological implication of a unique nif island in free-living Bradyrhizobium lineages.</title>
        <authorList>
            <person name="Tao J."/>
        </authorList>
    </citation>
    <scope>NUCLEOTIDE SEQUENCE [LARGE SCALE GENOMIC DNA]</scope>
    <source>
        <strain evidence="10">SZCCT0434</strain>
    </source>
</reference>
<evidence type="ECO:0000259" key="7">
    <source>
        <dbReference type="PROSITE" id="PS51898"/>
    </source>
</evidence>
<dbReference type="PROSITE" id="PS51898">
    <property type="entry name" value="TYR_RECOMBINASE"/>
    <property type="match status" value="1"/>
</dbReference>
<evidence type="ECO:0000313" key="10">
    <source>
        <dbReference type="Proteomes" id="UP001315278"/>
    </source>
</evidence>
<dbReference type="InterPro" id="IPR010998">
    <property type="entry name" value="Integrase_recombinase_N"/>
</dbReference>
<comment type="caution">
    <text evidence="9">The sequence shown here is derived from an EMBL/GenBank/DDBJ whole genome shotgun (WGS) entry which is preliminary data.</text>
</comment>
<evidence type="ECO:0000256" key="6">
    <source>
        <dbReference type="SAM" id="MobiDB-lite"/>
    </source>
</evidence>
<comment type="similarity">
    <text evidence="1">Belongs to the 'phage' integrase family.</text>
</comment>
<keyword evidence="10" id="KW-1185">Reference proteome</keyword>